<dbReference type="InterPro" id="IPR050680">
    <property type="entry name" value="YpeA/RimI_acetyltransf"/>
</dbReference>
<keyword evidence="3" id="KW-0808">Transferase</keyword>
<dbReference type="EMBL" id="BIMW01000124">
    <property type="protein sequence ID" value="GCE95177.1"/>
    <property type="molecule type" value="Genomic_DNA"/>
</dbReference>
<protein>
    <submittedName>
        <fullName evidence="6">Ribosomal-protein-alanine acetyltransferase</fullName>
    </submittedName>
</protein>
<keyword evidence="4" id="KW-0012">Acyltransferase</keyword>
<evidence type="ECO:0000256" key="3">
    <source>
        <dbReference type="ARBA" id="ARBA00022679"/>
    </source>
</evidence>
<organism evidence="6 7">
    <name type="scientific">Limnospira platensis NIES-46</name>
    <dbReference type="NCBI Taxonomy" id="1236695"/>
    <lineage>
        <taxon>Bacteria</taxon>
        <taxon>Bacillati</taxon>
        <taxon>Cyanobacteriota</taxon>
        <taxon>Cyanophyceae</taxon>
        <taxon>Oscillatoriophycideae</taxon>
        <taxon>Oscillatoriales</taxon>
        <taxon>Sirenicapillariaceae</taxon>
        <taxon>Limnospira</taxon>
    </lineage>
</organism>
<name>A0A5M3T8H5_LIMPL</name>
<evidence type="ECO:0000313" key="6">
    <source>
        <dbReference type="EMBL" id="GCE95177.1"/>
    </source>
</evidence>
<dbReference type="InterPro" id="IPR006464">
    <property type="entry name" value="AcTrfase_RimI/Ard1"/>
</dbReference>
<comment type="similarity">
    <text evidence="1">Belongs to the acetyltransferase family. RimI subfamily.</text>
</comment>
<dbReference type="Proteomes" id="UP000326169">
    <property type="component" value="Unassembled WGS sequence"/>
</dbReference>
<evidence type="ECO:0000256" key="4">
    <source>
        <dbReference type="ARBA" id="ARBA00023315"/>
    </source>
</evidence>
<evidence type="ECO:0000313" key="7">
    <source>
        <dbReference type="Proteomes" id="UP000326169"/>
    </source>
</evidence>
<reference evidence="6 7" key="1">
    <citation type="journal article" date="2019" name="J Genomics">
        <title>The Draft Genome of a Hydrogen-producing Cyanobacterium, Arthrospira platensis NIES-46.</title>
        <authorList>
            <person name="Suzuki S."/>
            <person name="Yamaguchi H."/>
            <person name="Kawachi M."/>
        </authorList>
    </citation>
    <scope>NUCLEOTIDE SEQUENCE [LARGE SCALE GENOMIC DNA]</scope>
    <source>
        <strain evidence="6 7">NIES-46</strain>
    </source>
</reference>
<keyword evidence="7" id="KW-1185">Reference proteome</keyword>
<dbReference type="PANTHER" id="PTHR43420:SF44">
    <property type="entry name" value="ACETYLTRANSFERASE YPEA"/>
    <property type="match status" value="1"/>
</dbReference>
<dbReference type="SUPFAM" id="SSF55729">
    <property type="entry name" value="Acyl-CoA N-acyltransferases (Nat)"/>
    <property type="match status" value="1"/>
</dbReference>
<dbReference type="PROSITE" id="PS51186">
    <property type="entry name" value="GNAT"/>
    <property type="match status" value="1"/>
</dbReference>
<dbReference type="PANTHER" id="PTHR43420">
    <property type="entry name" value="ACETYLTRANSFERASE"/>
    <property type="match status" value="1"/>
</dbReference>
<dbReference type="InterPro" id="IPR000182">
    <property type="entry name" value="GNAT_dom"/>
</dbReference>
<sequence length="173" mass="19018">MTILQLKLLTPDLLPAVVELDRLCLGGLWNQSGYQRELNSANSDLVIWTHPTYGQPLSGLQTISVEVPQTPPPPVIGIGCLWAIVDEAHITLLAIHPDYRRLGLGSNLLRALLQLAQQRGLSHATLEVKASNDIALSLYQKFGFQIAGRRNKYYADTGEDALILWLSGLPSLI</sequence>
<accession>A0A5M3T8H5</accession>
<proteinExistence type="inferred from homology"/>
<gene>
    <name evidence="6" type="primary">rimI</name>
    <name evidence="6" type="ORF">NIES46_32390</name>
</gene>
<keyword evidence="2" id="KW-0963">Cytoplasm</keyword>
<dbReference type="RefSeq" id="WP_014274874.1">
    <property type="nucleotide sequence ID" value="NZ_BIMW01000124.1"/>
</dbReference>
<dbReference type="GeneID" id="301684039"/>
<dbReference type="CDD" id="cd04301">
    <property type="entry name" value="NAT_SF"/>
    <property type="match status" value="1"/>
</dbReference>
<dbReference type="NCBIfam" id="TIGR01575">
    <property type="entry name" value="rimI"/>
    <property type="match status" value="1"/>
</dbReference>
<dbReference type="InterPro" id="IPR016181">
    <property type="entry name" value="Acyl_CoA_acyltransferase"/>
</dbReference>
<dbReference type="Gene3D" id="3.40.630.30">
    <property type="match status" value="1"/>
</dbReference>
<evidence type="ECO:0000259" key="5">
    <source>
        <dbReference type="PROSITE" id="PS51186"/>
    </source>
</evidence>
<comment type="caution">
    <text evidence="6">The sequence shown here is derived from an EMBL/GenBank/DDBJ whole genome shotgun (WGS) entry which is preliminary data.</text>
</comment>
<evidence type="ECO:0000256" key="2">
    <source>
        <dbReference type="ARBA" id="ARBA00022490"/>
    </source>
</evidence>
<evidence type="ECO:0000256" key="1">
    <source>
        <dbReference type="ARBA" id="ARBA00005395"/>
    </source>
</evidence>
<feature type="domain" description="N-acetyltransferase" evidence="5">
    <location>
        <begin position="4"/>
        <end position="169"/>
    </location>
</feature>
<dbReference type="Pfam" id="PF00583">
    <property type="entry name" value="Acetyltransf_1"/>
    <property type="match status" value="1"/>
</dbReference>